<organism evidence="3 4">
    <name type="scientific">Caenorhabditis tropicalis</name>
    <dbReference type="NCBI Taxonomy" id="1561998"/>
    <lineage>
        <taxon>Eukaryota</taxon>
        <taxon>Metazoa</taxon>
        <taxon>Ecdysozoa</taxon>
        <taxon>Nematoda</taxon>
        <taxon>Chromadorea</taxon>
        <taxon>Rhabditida</taxon>
        <taxon>Rhabditina</taxon>
        <taxon>Rhabditomorpha</taxon>
        <taxon>Rhabditoidea</taxon>
        <taxon>Rhabditidae</taxon>
        <taxon>Peloderinae</taxon>
        <taxon>Caenorhabditis</taxon>
    </lineage>
</organism>
<keyword evidence="2" id="KW-0472">Membrane</keyword>
<evidence type="ECO:0000256" key="2">
    <source>
        <dbReference type="SAM" id="Phobius"/>
    </source>
</evidence>
<evidence type="ECO:0000313" key="4">
    <source>
        <dbReference type="WBParaSite" id="Csp11.Scaffold629.g10148.t1"/>
    </source>
</evidence>
<accession>A0A1I7TNC0</accession>
<evidence type="ECO:0000256" key="1">
    <source>
        <dbReference type="SAM" id="MobiDB-lite"/>
    </source>
</evidence>
<protein>
    <submittedName>
        <fullName evidence="4">Col_cuticle_N domain-containing protein</fullName>
    </submittedName>
</protein>
<dbReference type="eggNOG" id="ENOG502TISR">
    <property type="taxonomic scope" value="Eukaryota"/>
</dbReference>
<reference evidence="4" key="1">
    <citation type="submission" date="2016-11" db="UniProtKB">
        <authorList>
            <consortium name="WormBaseParasite"/>
        </authorList>
    </citation>
    <scope>IDENTIFICATION</scope>
</reference>
<keyword evidence="2" id="KW-1133">Transmembrane helix</keyword>
<proteinExistence type="predicted"/>
<dbReference type="Proteomes" id="UP000095282">
    <property type="component" value="Unplaced"/>
</dbReference>
<feature type="region of interest" description="Disordered" evidence="1">
    <location>
        <begin position="65"/>
        <end position="84"/>
    </location>
</feature>
<sequence length="114" mass="12770">MSPLPPSITVSPTVSPSPPFNMEQINQINTFFSSTPGIITFSAVWLICVVGLFCVTGYLLTKQEDEEDRANPDAARQRERQGLMIFRRTPSRPADIELPTICTNEESGNYHRLL</sequence>
<dbReference type="WBParaSite" id="Csp11.Scaffold629.g10148.t1">
    <property type="protein sequence ID" value="Csp11.Scaffold629.g10148.t1"/>
    <property type="gene ID" value="Csp11.Scaffold629.g10148"/>
</dbReference>
<name>A0A1I7TNC0_9PELO</name>
<dbReference type="AlphaFoldDB" id="A0A1I7TNC0"/>
<feature type="compositionally biased region" description="Basic and acidic residues" evidence="1">
    <location>
        <begin position="69"/>
        <end position="81"/>
    </location>
</feature>
<keyword evidence="3" id="KW-1185">Reference proteome</keyword>
<evidence type="ECO:0000313" key="3">
    <source>
        <dbReference type="Proteomes" id="UP000095282"/>
    </source>
</evidence>
<keyword evidence="2" id="KW-0812">Transmembrane</keyword>
<feature type="transmembrane region" description="Helical" evidence="2">
    <location>
        <begin position="38"/>
        <end position="60"/>
    </location>
</feature>